<reference evidence="9" key="1">
    <citation type="journal article" date="2020" name="Mol. Plant Microbe Interact.">
        <title>Genome Sequence of the Biocontrol Agent Coniothyrium minitans strain Conio (IMI 134523).</title>
        <authorList>
            <person name="Patel D."/>
            <person name="Shittu T.A."/>
            <person name="Baroncelli R."/>
            <person name="Muthumeenakshi S."/>
            <person name="Osborne T.H."/>
            <person name="Janganan T.K."/>
            <person name="Sreenivasaprasad S."/>
        </authorList>
    </citation>
    <scope>NUCLEOTIDE SEQUENCE</scope>
    <source>
        <strain evidence="9">Conio</strain>
    </source>
</reference>
<dbReference type="SUPFAM" id="SSF51445">
    <property type="entry name" value="(Trans)glycosidases"/>
    <property type="match status" value="1"/>
</dbReference>
<protein>
    <recommendedName>
        <fullName evidence="2">chitinase</fullName>
        <ecNumber evidence="2">3.2.1.14</ecNumber>
    </recommendedName>
</protein>
<dbReference type="InterPro" id="IPR050314">
    <property type="entry name" value="Glycosyl_Hydrlase_18"/>
</dbReference>
<dbReference type="InterPro" id="IPR001002">
    <property type="entry name" value="Chitin-bd_1"/>
</dbReference>
<feature type="disulfide bond" evidence="4">
    <location>
        <begin position="111"/>
        <end position="123"/>
    </location>
</feature>
<feature type="domain" description="Chitin-binding type-1" evidence="7">
    <location>
        <begin position="97"/>
        <end position="151"/>
    </location>
</feature>
<dbReference type="GO" id="GO:0008843">
    <property type="term" value="F:endochitinase activity"/>
    <property type="evidence" value="ECO:0007669"/>
    <property type="project" value="UniProtKB-EC"/>
</dbReference>
<keyword evidence="4" id="KW-1015">Disulfide bond</keyword>
<keyword evidence="10" id="KW-1185">Reference proteome</keyword>
<evidence type="ECO:0000256" key="2">
    <source>
        <dbReference type="ARBA" id="ARBA00012729"/>
    </source>
</evidence>
<evidence type="ECO:0000259" key="7">
    <source>
        <dbReference type="PROSITE" id="PS50941"/>
    </source>
</evidence>
<dbReference type="GO" id="GO:0005975">
    <property type="term" value="P:carbohydrate metabolic process"/>
    <property type="evidence" value="ECO:0007669"/>
    <property type="project" value="InterPro"/>
</dbReference>
<accession>A0A9P6KQS6</accession>
<dbReference type="EMBL" id="WJXW01000007">
    <property type="protein sequence ID" value="KAF9734859.1"/>
    <property type="molecule type" value="Genomic_DNA"/>
</dbReference>
<dbReference type="SUPFAM" id="SSF54556">
    <property type="entry name" value="Chitinase insertion domain"/>
    <property type="match status" value="1"/>
</dbReference>
<evidence type="ECO:0000259" key="8">
    <source>
        <dbReference type="PROSITE" id="PS51910"/>
    </source>
</evidence>
<dbReference type="EC" id="3.2.1.14" evidence="2"/>
<evidence type="ECO:0000256" key="3">
    <source>
        <dbReference type="ARBA" id="ARBA00022669"/>
    </source>
</evidence>
<feature type="disulfide bond" evidence="4">
    <location>
        <begin position="608"/>
        <end position="612"/>
    </location>
</feature>
<dbReference type="SMART" id="SM00636">
    <property type="entry name" value="Glyco_18"/>
    <property type="match status" value="1"/>
</dbReference>
<feature type="disulfide bond" evidence="4">
    <location>
        <begin position="590"/>
        <end position="604"/>
    </location>
</feature>
<feature type="domain" description="GH18" evidence="8">
    <location>
        <begin position="166"/>
        <end position="515"/>
    </location>
</feature>
<comment type="caution">
    <text evidence="4">Lacks conserved residue(s) required for the propagation of feature annotation.</text>
</comment>
<dbReference type="InterPro" id="IPR018371">
    <property type="entry name" value="Chitin-binding_1_CS"/>
</dbReference>
<dbReference type="Gene3D" id="3.10.50.10">
    <property type="match status" value="1"/>
</dbReference>
<dbReference type="PROSITE" id="PS51910">
    <property type="entry name" value="GH18_2"/>
    <property type="match status" value="1"/>
</dbReference>
<evidence type="ECO:0000256" key="4">
    <source>
        <dbReference type="PROSITE-ProRule" id="PRU00261"/>
    </source>
</evidence>
<dbReference type="OrthoDB" id="73875at2759"/>
<comment type="caution">
    <text evidence="9">The sequence shown here is derived from an EMBL/GenBank/DDBJ whole genome shotgun (WGS) entry which is preliminary data.</text>
</comment>
<name>A0A9P6KQS6_9PLEO</name>
<dbReference type="Proteomes" id="UP000756921">
    <property type="component" value="Unassembled WGS sequence"/>
</dbReference>
<dbReference type="Gene3D" id="3.20.20.80">
    <property type="entry name" value="Glycosidases"/>
    <property type="match status" value="1"/>
</dbReference>
<dbReference type="PROSITE" id="PS00026">
    <property type="entry name" value="CHIT_BIND_I_1"/>
    <property type="match status" value="1"/>
</dbReference>
<feature type="domain" description="Chitin-binding type-1" evidence="7">
    <location>
        <begin position="570"/>
        <end position="614"/>
    </location>
</feature>
<dbReference type="PROSITE" id="PS50941">
    <property type="entry name" value="CHIT_BIND_I_2"/>
    <property type="match status" value="3"/>
</dbReference>
<dbReference type="AlphaFoldDB" id="A0A9P6KQS6"/>
<dbReference type="SUPFAM" id="SSF57016">
    <property type="entry name" value="Plant lectins/antimicrobial peptides"/>
    <property type="match status" value="3"/>
</dbReference>
<dbReference type="CDD" id="cd00035">
    <property type="entry name" value="ChtBD1"/>
    <property type="match status" value="2"/>
</dbReference>
<evidence type="ECO:0000313" key="9">
    <source>
        <dbReference type="EMBL" id="KAF9734859.1"/>
    </source>
</evidence>
<evidence type="ECO:0000256" key="5">
    <source>
        <dbReference type="SAM" id="MobiDB-lite"/>
    </source>
</evidence>
<evidence type="ECO:0000259" key="6">
    <source>
        <dbReference type="PROSITE" id="PS50041"/>
    </source>
</evidence>
<evidence type="ECO:0000313" key="10">
    <source>
        <dbReference type="Proteomes" id="UP000756921"/>
    </source>
</evidence>
<dbReference type="InterPro" id="IPR017853">
    <property type="entry name" value="GH"/>
</dbReference>
<dbReference type="GO" id="GO:0008061">
    <property type="term" value="F:chitin binding"/>
    <property type="evidence" value="ECO:0007669"/>
    <property type="project" value="UniProtKB-UniRule"/>
</dbReference>
<dbReference type="PANTHER" id="PTHR11177:SF333">
    <property type="entry name" value="CHITINASE"/>
    <property type="match status" value="1"/>
</dbReference>
<feature type="region of interest" description="Disordered" evidence="5">
    <location>
        <begin position="1"/>
        <end position="23"/>
    </location>
</feature>
<dbReference type="InterPro" id="IPR029070">
    <property type="entry name" value="Chitinase_insertion_sf"/>
</dbReference>
<dbReference type="SMART" id="SM00270">
    <property type="entry name" value="ChtBD1"/>
    <property type="match status" value="4"/>
</dbReference>
<dbReference type="Pfam" id="PF00704">
    <property type="entry name" value="Glyco_hydro_18"/>
    <property type="match status" value="1"/>
</dbReference>
<feature type="disulfide bond" evidence="4">
    <location>
        <begin position="539"/>
        <end position="553"/>
    </location>
</feature>
<dbReference type="PANTHER" id="PTHR11177">
    <property type="entry name" value="CHITINASE"/>
    <property type="match status" value="1"/>
</dbReference>
<evidence type="ECO:0000256" key="1">
    <source>
        <dbReference type="ARBA" id="ARBA00008682"/>
    </source>
</evidence>
<dbReference type="InterPro" id="IPR036861">
    <property type="entry name" value="Endochitinase-like_sf"/>
</dbReference>
<feature type="disulfide bond" evidence="4">
    <location>
        <begin position="116"/>
        <end position="130"/>
    </location>
</feature>
<comment type="similarity">
    <text evidence="1">Belongs to the glycosyl hydrolase 18 family. Chitinase class V subfamily.</text>
</comment>
<feature type="domain" description="C-type lectin" evidence="6">
    <location>
        <begin position="433"/>
        <end position="539"/>
    </location>
</feature>
<feature type="domain" description="Chitin-binding type-1" evidence="7">
    <location>
        <begin position="519"/>
        <end position="564"/>
    </location>
</feature>
<dbReference type="PROSITE" id="PS50041">
    <property type="entry name" value="C_TYPE_LECTIN_2"/>
    <property type="match status" value="1"/>
</dbReference>
<organism evidence="9 10">
    <name type="scientific">Paraphaeosphaeria minitans</name>
    <dbReference type="NCBI Taxonomy" id="565426"/>
    <lineage>
        <taxon>Eukaryota</taxon>
        <taxon>Fungi</taxon>
        <taxon>Dikarya</taxon>
        <taxon>Ascomycota</taxon>
        <taxon>Pezizomycotina</taxon>
        <taxon>Dothideomycetes</taxon>
        <taxon>Pleosporomycetidae</taxon>
        <taxon>Pleosporales</taxon>
        <taxon>Massarineae</taxon>
        <taxon>Didymosphaeriaceae</taxon>
        <taxon>Paraphaeosphaeria</taxon>
    </lineage>
</organism>
<dbReference type="InterPro" id="IPR011583">
    <property type="entry name" value="Chitinase_II/V-like_cat"/>
</dbReference>
<proteinExistence type="inferred from homology"/>
<dbReference type="InterPro" id="IPR001223">
    <property type="entry name" value="Glyco_hydro18_cat"/>
</dbReference>
<keyword evidence="3 4" id="KW-0147">Chitin-binding</keyword>
<sequence length="764" mass="80539">MREQAPNGSEIVQLTDPTHQHPQFTPPDIIDQAAAAEQEMISFAASLTSGLVRRDATQCLSDGTCADGSCCNVHGTCGYGPDNCGVGNCTGSTCEATAMCGKYSKDGKVKCGMNLCCSATGWCGTSELYCVNGDPVHNTLPCQDGFGSCEVKKGRTCGLGSGSSKGRTIGYYQGSNTRDRWCNNIFPSDIVSDGYTHLYYAFASIDPTSYSITPATAADVPLYTEFTALKSRGLQTWIAVGGFDFSDPSPNPTHETWSTVCSSSQNRAAFIKSLVDFMSKYGFQGVDLDWEYPVAPERGGHEDDTKNFVLLVQEMRAAFGTKYGISLTLAPDYWYLRYFDAKAMESSVDFFGFMAYDLHGPWDINQKTITPVVRGQSDIREIANDTLPLWFDELDPSKINFGVALYGRGFTLSDPSCNTLGCPFSGASKAGPCTHQEGAMGLSEINDLIKKKNLTPRFLPDALMMEVTWDDQWIGYDDESTIARKKSWADDQCFGGTMAWSVDFNSGAGNGLTPNATTDGTCGVGQGHTICGDWPGGNCCSPGGWCGYSDAHCGSGCQSGDCVKGGETTDGTCGSTNNNMLCGGWAAGGCCSQEGFCGSTPAHCGEGCQSGCTTIIGGTTTVIGGTTTGSSTTTITTLVGGTTSTRTSTITTVIGGKTTTFTSTFVTVVGGTTSTRTSVVPLITGGTTSVIGGSTTTNNPGSTTVPGGVIETGFPTVTNGRCAGRDCTNGKCTGKSRSLCPLLELGTPTDRDRISLRQSRLHRK</sequence>
<dbReference type="InterPro" id="IPR001304">
    <property type="entry name" value="C-type_lectin-like"/>
</dbReference>
<gene>
    <name evidence="9" type="ORF">PMIN01_07762</name>
</gene>
<dbReference type="Gene3D" id="3.30.60.10">
    <property type="entry name" value="Endochitinase-like"/>
    <property type="match status" value="3"/>
</dbReference>
<dbReference type="Pfam" id="PF00187">
    <property type="entry name" value="Chitin_bind_1"/>
    <property type="match status" value="2"/>
</dbReference>